<comment type="similarity">
    <text evidence="1">Belongs to the AfsR/DnrI/RedD regulatory family.</text>
</comment>
<feature type="domain" description="OmpR/PhoB-type" evidence="6">
    <location>
        <begin position="31"/>
        <end position="140"/>
    </location>
</feature>
<accession>A0A2P8I2K1</accession>
<dbReference type="GO" id="GO:0000160">
    <property type="term" value="P:phosphorelay signal transduction system"/>
    <property type="evidence" value="ECO:0007669"/>
    <property type="project" value="InterPro"/>
</dbReference>
<evidence type="ECO:0000313" key="7">
    <source>
        <dbReference type="EMBL" id="PSL52694.1"/>
    </source>
</evidence>
<dbReference type="InterPro" id="IPR005158">
    <property type="entry name" value="BTAD"/>
</dbReference>
<dbReference type="InterPro" id="IPR011990">
    <property type="entry name" value="TPR-like_helical_dom_sf"/>
</dbReference>
<dbReference type="Pfam" id="PF03704">
    <property type="entry name" value="BTAD"/>
    <property type="match status" value="1"/>
</dbReference>
<dbReference type="EMBL" id="PYAX01000012">
    <property type="protein sequence ID" value="PSL52694.1"/>
    <property type="molecule type" value="Genomic_DNA"/>
</dbReference>
<dbReference type="SUPFAM" id="SSF48452">
    <property type="entry name" value="TPR-like"/>
    <property type="match status" value="1"/>
</dbReference>
<dbReference type="InterPro" id="IPR016032">
    <property type="entry name" value="Sig_transdc_resp-reg_C-effctor"/>
</dbReference>
<proteinExistence type="inferred from homology"/>
<reference evidence="7 8" key="1">
    <citation type="submission" date="2018-03" db="EMBL/GenBank/DDBJ databases">
        <title>Genomic Encyclopedia of Type Strains, Phase III (KMG-III): the genomes of soil and plant-associated and newly described type strains.</title>
        <authorList>
            <person name="Whitman W."/>
        </authorList>
    </citation>
    <scope>NUCLEOTIDE SEQUENCE [LARGE SCALE GENOMIC DNA]</scope>
    <source>
        <strain evidence="7 8">CGMCC 4.7097</strain>
    </source>
</reference>
<evidence type="ECO:0000259" key="6">
    <source>
        <dbReference type="PROSITE" id="PS51755"/>
    </source>
</evidence>
<protein>
    <submittedName>
        <fullName evidence="7">DNA-binding SARP family transcriptional activator</fullName>
    </submittedName>
</protein>
<evidence type="ECO:0000256" key="1">
    <source>
        <dbReference type="ARBA" id="ARBA00005820"/>
    </source>
</evidence>
<keyword evidence="4" id="KW-0804">Transcription</keyword>
<dbReference type="PROSITE" id="PS51755">
    <property type="entry name" value="OMPR_PHOB"/>
    <property type="match status" value="1"/>
</dbReference>
<dbReference type="PANTHER" id="PTHR35807:SF1">
    <property type="entry name" value="TRANSCRIPTIONAL REGULATOR REDD"/>
    <property type="match status" value="1"/>
</dbReference>
<evidence type="ECO:0000256" key="4">
    <source>
        <dbReference type="ARBA" id="ARBA00023163"/>
    </source>
</evidence>
<dbReference type="Proteomes" id="UP000241118">
    <property type="component" value="Unassembled WGS sequence"/>
</dbReference>
<dbReference type="CDD" id="cd15831">
    <property type="entry name" value="BTAD"/>
    <property type="match status" value="1"/>
</dbReference>
<gene>
    <name evidence="7" type="ORF">B0I31_112163</name>
</gene>
<evidence type="ECO:0000256" key="3">
    <source>
        <dbReference type="ARBA" id="ARBA00023125"/>
    </source>
</evidence>
<dbReference type="SUPFAM" id="SSF46894">
    <property type="entry name" value="C-terminal effector domain of the bipartite response regulators"/>
    <property type="match status" value="1"/>
</dbReference>
<keyword evidence="8" id="KW-1185">Reference proteome</keyword>
<keyword evidence="2" id="KW-0805">Transcription regulation</keyword>
<dbReference type="InterPro" id="IPR051677">
    <property type="entry name" value="AfsR-DnrI-RedD_regulator"/>
</dbReference>
<dbReference type="SMART" id="SM00862">
    <property type="entry name" value="Trans_reg_C"/>
    <property type="match status" value="1"/>
</dbReference>
<dbReference type="PANTHER" id="PTHR35807">
    <property type="entry name" value="TRANSCRIPTIONAL REGULATOR REDD-RELATED"/>
    <property type="match status" value="1"/>
</dbReference>
<dbReference type="Gene3D" id="1.25.40.10">
    <property type="entry name" value="Tetratricopeptide repeat domain"/>
    <property type="match status" value="1"/>
</dbReference>
<dbReference type="GO" id="GO:0006355">
    <property type="term" value="P:regulation of DNA-templated transcription"/>
    <property type="evidence" value="ECO:0007669"/>
    <property type="project" value="InterPro"/>
</dbReference>
<sequence>MMGDRTVVSTRSLALDRTTRQHGPIPAPELSAGRRIDDESAGNLRFRTLGTLQIWNGHRTCAPKTPKVLQVLALLLVRANRAVRTESLVHELWGDNPPRSALTTIQTYIYQLRRLFEREQLARSGDDVLITRAPGYALVVEPGQLDLQVFEELRERGKRHFAQRRFGEASADLRAALRLWTENPLANVKLGAELGAYVLDLQERQRNTLELAIEAEMELGLHRELVGELRGVAAVYPLDEWFHQQLMRVLERSGRRSDALRVYRSLRSALSDELGIDPSPETQALHGQLLQ</sequence>
<evidence type="ECO:0000313" key="8">
    <source>
        <dbReference type="Proteomes" id="UP000241118"/>
    </source>
</evidence>
<dbReference type="Gene3D" id="1.10.10.10">
    <property type="entry name" value="Winged helix-like DNA-binding domain superfamily/Winged helix DNA-binding domain"/>
    <property type="match status" value="1"/>
</dbReference>
<organism evidence="7 8">
    <name type="scientific">Saccharothrix carnea</name>
    <dbReference type="NCBI Taxonomy" id="1280637"/>
    <lineage>
        <taxon>Bacteria</taxon>
        <taxon>Bacillati</taxon>
        <taxon>Actinomycetota</taxon>
        <taxon>Actinomycetes</taxon>
        <taxon>Pseudonocardiales</taxon>
        <taxon>Pseudonocardiaceae</taxon>
        <taxon>Saccharothrix</taxon>
    </lineage>
</organism>
<dbReference type="InterPro" id="IPR036388">
    <property type="entry name" value="WH-like_DNA-bd_sf"/>
</dbReference>
<name>A0A2P8I2K1_SACCR</name>
<feature type="DNA-binding region" description="OmpR/PhoB-type" evidence="5">
    <location>
        <begin position="31"/>
        <end position="140"/>
    </location>
</feature>
<comment type="caution">
    <text evidence="7">The sequence shown here is derived from an EMBL/GenBank/DDBJ whole genome shotgun (WGS) entry which is preliminary data.</text>
</comment>
<evidence type="ECO:0000256" key="5">
    <source>
        <dbReference type="PROSITE-ProRule" id="PRU01091"/>
    </source>
</evidence>
<keyword evidence="3 5" id="KW-0238">DNA-binding</keyword>
<dbReference type="SMART" id="SM01043">
    <property type="entry name" value="BTAD"/>
    <property type="match status" value="1"/>
</dbReference>
<evidence type="ECO:0000256" key="2">
    <source>
        <dbReference type="ARBA" id="ARBA00023015"/>
    </source>
</evidence>
<dbReference type="AlphaFoldDB" id="A0A2P8I2K1"/>
<dbReference type="GO" id="GO:0003677">
    <property type="term" value="F:DNA binding"/>
    <property type="evidence" value="ECO:0007669"/>
    <property type="project" value="UniProtKB-UniRule"/>
</dbReference>
<dbReference type="Pfam" id="PF00486">
    <property type="entry name" value="Trans_reg_C"/>
    <property type="match status" value="1"/>
</dbReference>
<dbReference type="InterPro" id="IPR001867">
    <property type="entry name" value="OmpR/PhoB-type_DNA-bd"/>
</dbReference>